<dbReference type="AlphaFoldDB" id="A0A2R6NH49"/>
<protein>
    <submittedName>
        <fullName evidence="1">Uncharacterized protein</fullName>
    </submittedName>
</protein>
<name>A0A2R6NH49_9APHY</name>
<keyword evidence="2" id="KW-1185">Reference proteome</keyword>
<evidence type="ECO:0000313" key="2">
    <source>
        <dbReference type="Proteomes" id="UP000186601"/>
    </source>
</evidence>
<dbReference type="Proteomes" id="UP000186601">
    <property type="component" value="Unassembled WGS sequence"/>
</dbReference>
<organism evidence="1 2">
    <name type="scientific">Hermanssonia centrifuga</name>
    <dbReference type="NCBI Taxonomy" id="98765"/>
    <lineage>
        <taxon>Eukaryota</taxon>
        <taxon>Fungi</taxon>
        <taxon>Dikarya</taxon>
        <taxon>Basidiomycota</taxon>
        <taxon>Agaricomycotina</taxon>
        <taxon>Agaricomycetes</taxon>
        <taxon>Polyporales</taxon>
        <taxon>Meruliaceae</taxon>
        <taxon>Hermanssonia</taxon>
    </lineage>
</organism>
<evidence type="ECO:0000313" key="1">
    <source>
        <dbReference type="EMBL" id="PSR71715.1"/>
    </source>
</evidence>
<gene>
    <name evidence="1" type="ORF">PHLCEN_2v12419</name>
</gene>
<sequence length="84" mass="9321">MIRIQCIQKCTGATNYIQTICTKLWLDGLARLGLTTRPGPEPRKAVTKARLGLAYYIGLGFDGLTALGRARTALRSRHDLDLYI</sequence>
<dbReference type="EMBL" id="MLYV02001247">
    <property type="protein sequence ID" value="PSR71715.1"/>
    <property type="molecule type" value="Genomic_DNA"/>
</dbReference>
<comment type="caution">
    <text evidence="1">The sequence shown here is derived from an EMBL/GenBank/DDBJ whole genome shotgun (WGS) entry which is preliminary data.</text>
</comment>
<reference evidence="1 2" key="1">
    <citation type="submission" date="2018-02" db="EMBL/GenBank/DDBJ databases">
        <title>Genome sequence of the basidiomycete white-rot fungus Phlebia centrifuga.</title>
        <authorList>
            <person name="Granchi Z."/>
            <person name="Peng M."/>
            <person name="de Vries R.P."/>
            <person name="Hilden K."/>
            <person name="Makela M.R."/>
            <person name="Grigoriev I."/>
            <person name="Riley R."/>
        </authorList>
    </citation>
    <scope>NUCLEOTIDE SEQUENCE [LARGE SCALE GENOMIC DNA]</scope>
    <source>
        <strain evidence="1 2">FBCC195</strain>
    </source>
</reference>
<accession>A0A2R6NH49</accession>
<proteinExistence type="predicted"/>